<comment type="caution">
    <text evidence="1">The sequence shown here is derived from an EMBL/GenBank/DDBJ whole genome shotgun (WGS) entry which is preliminary data.</text>
</comment>
<reference evidence="1" key="1">
    <citation type="journal article" date="2020" name="Fungal Divers.">
        <title>Resolving the Mortierellaceae phylogeny through synthesis of multi-gene phylogenetics and phylogenomics.</title>
        <authorList>
            <person name="Vandepol N."/>
            <person name="Liber J."/>
            <person name="Desiro A."/>
            <person name="Na H."/>
            <person name="Kennedy M."/>
            <person name="Barry K."/>
            <person name="Grigoriev I.V."/>
            <person name="Miller A.N."/>
            <person name="O'Donnell K."/>
            <person name="Stajich J.E."/>
            <person name="Bonito G."/>
        </authorList>
    </citation>
    <scope>NUCLEOTIDE SEQUENCE</scope>
    <source>
        <strain evidence="1">KOD948</strain>
    </source>
</reference>
<dbReference type="AlphaFoldDB" id="A0A9P6PL02"/>
<dbReference type="Proteomes" id="UP000726737">
    <property type="component" value="Unassembled WGS sequence"/>
</dbReference>
<keyword evidence="2" id="KW-1185">Reference proteome</keyword>
<accession>A0A9P6PL02</accession>
<dbReference type="EMBL" id="JAAAJA010001144">
    <property type="protein sequence ID" value="KAG0247986.1"/>
    <property type="molecule type" value="Genomic_DNA"/>
</dbReference>
<evidence type="ECO:0000313" key="1">
    <source>
        <dbReference type="EMBL" id="KAG0247986.1"/>
    </source>
</evidence>
<evidence type="ECO:0000313" key="2">
    <source>
        <dbReference type="Proteomes" id="UP000726737"/>
    </source>
</evidence>
<sequence length="108" mass="12669">MNLHVKSAIPHSIVFSLPRKDTRVDDIYLAIIRTYNYVDYFDSHTTQTSIQYSIVVEDPEHYNTIRKHEGITVNGRLYAPIVPTPTSVDLRRANFRHAPWFYDAKDFQ</sequence>
<protein>
    <submittedName>
        <fullName evidence="1">Uncharacterized protein</fullName>
    </submittedName>
</protein>
<dbReference type="OrthoDB" id="2446387at2759"/>
<proteinExistence type="predicted"/>
<organism evidence="1 2">
    <name type="scientific">Mortierella polycephala</name>
    <dbReference type="NCBI Taxonomy" id="41804"/>
    <lineage>
        <taxon>Eukaryota</taxon>
        <taxon>Fungi</taxon>
        <taxon>Fungi incertae sedis</taxon>
        <taxon>Mucoromycota</taxon>
        <taxon>Mortierellomycotina</taxon>
        <taxon>Mortierellomycetes</taxon>
        <taxon>Mortierellales</taxon>
        <taxon>Mortierellaceae</taxon>
        <taxon>Mortierella</taxon>
    </lineage>
</organism>
<gene>
    <name evidence="1" type="ORF">BG011_000661</name>
</gene>
<name>A0A9P6PL02_9FUNG</name>